<evidence type="ECO:0000313" key="2">
    <source>
        <dbReference type="EMBL" id="GMN64070.1"/>
    </source>
</evidence>
<dbReference type="Pfam" id="PF13966">
    <property type="entry name" value="zf-RVT"/>
    <property type="match status" value="1"/>
</dbReference>
<dbReference type="AlphaFoldDB" id="A0AA88J7B0"/>
<dbReference type="EMBL" id="BTGU01000167">
    <property type="protein sequence ID" value="GMN64070.1"/>
    <property type="molecule type" value="Genomic_DNA"/>
</dbReference>
<sequence>MEAKGLEGLSNAAFSKAWWGKLWSLKLPSMVKIFLWQAFRGVLPYFPILNRRGVKCLNGCTRCCRRVESVWHSLWECPSAREVHIGKEEASIGAIIRDSEGMVVAGFARCVTGFFLPHITVCLALREDLSFAHDLGLQIEIAKTDAVRLASERSKWSGSHPCYLNT</sequence>
<gene>
    <name evidence="2" type="ORF">TIFTF001_033144</name>
</gene>
<evidence type="ECO:0000313" key="3">
    <source>
        <dbReference type="Proteomes" id="UP001187192"/>
    </source>
</evidence>
<dbReference type="InterPro" id="IPR026960">
    <property type="entry name" value="RVT-Znf"/>
</dbReference>
<comment type="caution">
    <text evidence="2">The sequence shown here is derived from an EMBL/GenBank/DDBJ whole genome shotgun (WGS) entry which is preliminary data.</text>
</comment>
<keyword evidence="3" id="KW-1185">Reference proteome</keyword>
<protein>
    <recommendedName>
        <fullName evidence="1">Reverse transcriptase zinc-binding domain-containing protein</fullName>
    </recommendedName>
</protein>
<accession>A0AA88J7B0</accession>
<organism evidence="2 3">
    <name type="scientific">Ficus carica</name>
    <name type="common">Common fig</name>
    <dbReference type="NCBI Taxonomy" id="3494"/>
    <lineage>
        <taxon>Eukaryota</taxon>
        <taxon>Viridiplantae</taxon>
        <taxon>Streptophyta</taxon>
        <taxon>Embryophyta</taxon>
        <taxon>Tracheophyta</taxon>
        <taxon>Spermatophyta</taxon>
        <taxon>Magnoliopsida</taxon>
        <taxon>eudicotyledons</taxon>
        <taxon>Gunneridae</taxon>
        <taxon>Pentapetalae</taxon>
        <taxon>rosids</taxon>
        <taxon>fabids</taxon>
        <taxon>Rosales</taxon>
        <taxon>Moraceae</taxon>
        <taxon>Ficeae</taxon>
        <taxon>Ficus</taxon>
    </lineage>
</organism>
<dbReference type="Proteomes" id="UP001187192">
    <property type="component" value="Unassembled WGS sequence"/>
</dbReference>
<feature type="domain" description="Reverse transcriptase zinc-binding" evidence="1">
    <location>
        <begin position="15"/>
        <end position="83"/>
    </location>
</feature>
<evidence type="ECO:0000259" key="1">
    <source>
        <dbReference type="Pfam" id="PF13966"/>
    </source>
</evidence>
<reference evidence="2" key="1">
    <citation type="submission" date="2023-07" db="EMBL/GenBank/DDBJ databases">
        <title>draft genome sequence of fig (Ficus carica).</title>
        <authorList>
            <person name="Takahashi T."/>
            <person name="Nishimura K."/>
        </authorList>
    </citation>
    <scope>NUCLEOTIDE SEQUENCE</scope>
</reference>
<proteinExistence type="predicted"/>
<name>A0AA88J7B0_FICCA</name>